<protein>
    <submittedName>
        <fullName evidence="1">Uncharacterized protein</fullName>
    </submittedName>
</protein>
<reference evidence="1" key="1">
    <citation type="submission" date="2016-04" db="EMBL/GenBank/DDBJ databases">
        <authorList>
            <person name="Evans L.H."/>
            <person name="Alamgir A."/>
            <person name="Owens N."/>
            <person name="Weber N.D."/>
            <person name="Virtaneva K."/>
            <person name="Barbian K."/>
            <person name="Babar A."/>
            <person name="Rosenke K."/>
        </authorList>
    </citation>
    <scope>NUCLEOTIDE SEQUENCE</scope>
    <source>
        <strain evidence="1">86</strain>
    </source>
</reference>
<proteinExistence type="predicted"/>
<evidence type="ECO:0000313" key="1">
    <source>
        <dbReference type="EMBL" id="SBV98434.1"/>
    </source>
</evidence>
<accession>A0A212JG85</accession>
<name>A0A212JG85_9FIRM</name>
<sequence>MLFLLTYYFLPLGIAGLQLKGLDCHPVSPCTATREGGYFVKGGDLNSGGSWRALTL</sequence>
<dbReference type="EMBL" id="FLUN01000001">
    <property type="protein sequence ID" value="SBV98434.1"/>
    <property type="molecule type" value="Genomic_DNA"/>
</dbReference>
<organism evidence="1">
    <name type="scientific">uncultured Eubacteriales bacterium</name>
    <dbReference type="NCBI Taxonomy" id="172733"/>
    <lineage>
        <taxon>Bacteria</taxon>
        <taxon>Bacillati</taxon>
        <taxon>Bacillota</taxon>
        <taxon>Clostridia</taxon>
        <taxon>Eubacteriales</taxon>
        <taxon>environmental samples</taxon>
    </lineage>
</organism>
<dbReference type="AlphaFoldDB" id="A0A212JG85"/>
<gene>
    <name evidence="1" type="ORF">KL86CLO1_11041</name>
</gene>